<proteinExistence type="predicted"/>
<protein>
    <recommendedName>
        <fullName evidence="1">N-acetyltransferase domain-containing protein</fullName>
    </recommendedName>
</protein>
<dbReference type="Gene3D" id="3.40.630.30">
    <property type="match status" value="1"/>
</dbReference>
<dbReference type="GO" id="GO:0016747">
    <property type="term" value="F:acyltransferase activity, transferring groups other than amino-acyl groups"/>
    <property type="evidence" value="ECO:0007669"/>
    <property type="project" value="InterPro"/>
</dbReference>
<name>A0A0R0BN71_9GAMM</name>
<dbReference type="OrthoDB" id="27442at2"/>
<dbReference type="EMBL" id="LDJH01000011">
    <property type="protein sequence ID" value="KRG58329.1"/>
    <property type="molecule type" value="Genomic_DNA"/>
</dbReference>
<comment type="caution">
    <text evidence="2">The sequence shown here is derived from an EMBL/GenBank/DDBJ whole genome shotgun (WGS) entry which is preliminary data.</text>
</comment>
<dbReference type="CDD" id="cd04301">
    <property type="entry name" value="NAT_SF"/>
    <property type="match status" value="1"/>
</dbReference>
<dbReference type="InterPro" id="IPR000182">
    <property type="entry name" value="GNAT_dom"/>
</dbReference>
<dbReference type="Pfam" id="PF00583">
    <property type="entry name" value="Acetyltransf_1"/>
    <property type="match status" value="1"/>
</dbReference>
<feature type="domain" description="N-acetyltransferase" evidence="1">
    <location>
        <begin position="5"/>
        <end position="192"/>
    </location>
</feature>
<dbReference type="PATRIC" id="fig|266128.3.peg.203"/>
<dbReference type="STRING" id="266128.ABB25_06665"/>
<evidence type="ECO:0000313" key="2">
    <source>
        <dbReference type="EMBL" id="KRG58329.1"/>
    </source>
</evidence>
<organism evidence="2 3">
    <name type="scientific">Stenotrophomonas koreensis</name>
    <dbReference type="NCBI Taxonomy" id="266128"/>
    <lineage>
        <taxon>Bacteria</taxon>
        <taxon>Pseudomonadati</taxon>
        <taxon>Pseudomonadota</taxon>
        <taxon>Gammaproteobacteria</taxon>
        <taxon>Lysobacterales</taxon>
        <taxon>Lysobacteraceae</taxon>
        <taxon>Stenotrophomonas</taxon>
    </lineage>
</organism>
<gene>
    <name evidence="2" type="ORF">ABB25_06665</name>
</gene>
<dbReference type="RefSeq" id="WP_057665192.1">
    <property type="nucleotide sequence ID" value="NZ_LDJH01000011.1"/>
</dbReference>
<dbReference type="SUPFAM" id="SSF55729">
    <property type="entry name" value="Acyl-CoA N-acyltransferases (Nat)"/>
    <property type="match status" value="1"/>
</dbReference>
<reference evidence="2 3" key="1">
    <citation type="submission" date="2015-05" db="EMBL/GenBank/DDBJ databases">
        <title>Genome sequencing and analysis of members of genus Stenotrophomonas.</title>
        <authorList>
            <person name="Patil P.P."/>
            <person name="Midha S."/>
            <person name="Patil P.B."/>
        </authorList>
    </citation>
    <scope>NUCLEOTIDE SEQUENCE [LARGE SCALE GENOMIC DNA]</scope>
    <source>
        <strain evidence="2 3">DSM 17805</strain>
    </source>
</reference>
<evidence type="ECO:0000259" key="1">
    <source>
        <dbReference type="PROSITE" id="PS51186"/>
    </source>
</evidence>
<keyword evidence="3" id="KW-1185">Reference proteome</keyword>
<dbReference type="Proteomes" id="UP000051254">
    <property type="component" value="Unassembled WGS sequence"/>
</dbReference>
<dbReference type="InterPro" id="IPR016181">
    <property type="entry name" value="Acyl_CoA_acyltransferase"/>
</dbReference>
<dbReference type="PROSITE" id="PS51186">
    <property type="entry name" value="GNAT"/>
    <property type="match status" value="1"/>
</dbReference>
<dbReference type="AlphaFoldDB" id="A0A0R0BN71"/>
<evidence type="ECO:0000313" key="3">
    <source>
        <dbReference type="Proteomes" id="UP000051254"/>
    </source>
</evidence>
<accession>A0A0R0BN71</accession>
<sequence length="192" mass="21218">MTPNERYRQVAILHMQCLDRGFLATLGQDFLALMYEAIDQADDSLLITEECNGEIAGFITGGAGMGAIYKRMLRSPLRLGWALAPALISPAKVRRILEILRYSSNAGLPEGLPDAELLSLAVAPQWRGKSVADRLYAALVDEFSRRGVEAFRIIVGEALAPAHRFYQRMGAQISSEIEVHGGEKSMVYVHRL</sequence>